<reference evidence="1" key="1">
    <citation type="journal article" date="2023" name="Science">
        <title>Genome structures resolve the early diversification of teleost fishes.</title>
        <authorList>
            <person name="Parey E."/>
            <person name="Louis A."/>
            <person name="Montfort J."/>
            <person name="Bouchez O."/>
            <person name="Roques C."/>
            <person name="Iampietro C."/>
            <person name="Lluch J."/>
            <person name="Castinel A."/>
            <person name="Donnadieu C."/>
            <person name="Desvignes T."/>
            <person name="Floi Bucao C."/>
            <person name="Jouanno E."/>
            <person name="Wen M."/>
            <person name="Mejri S."/>
            <person name="Dirks R."/>
            <person name="Jansen H."/>
            <person name="Henkel C."/>
            <person name="Chen W.J."/>
            <person name="Zahm M."/>
            <person name="Cabau C."/>
            <person name="Klopp C."/>
            <person name="Thompson A.W."/>
            <person name="Robinson-Rechavi M."/>
            <person name="Braasch I."/>
            <person name="Lecointre G."/>
            <person name="Bobe J."/>
            <person name="Postlethwait J.H."/>
            <person name="Berthelot C."/>
            <person name="Roest Crollius H."/>
            <person name="Guiguen Y."/>
        </authorList>
    </citation>
    <scope>NUCLEOTIDE SEQUENCE</scope>
    <source>
        <strain evidence="1">NC1722</strain>
    </source>
</reference>
<proteinExistence type="predicted"/>
<dbReference type="Proteomes" id="UP001221898">
    <property type="component" value="Unassembled WGS sequence"/>
</dbReference>
<accession>A0AAD7SN87</accession>
<comment type="caution">
    <text evidence="1">The sequence shown here is derived from an EMBL/GenBank/DDBJ whole genome shotgun (WGS) entry which is preliminary data.</text>
</comment>
<dbReference type="PANTHER" id="PTHR11505">
    <property type="entry name" value="L1 TRANSPOSABLE ELEMENT-RELATED"/>
    <property type="match status" value="1"/>
</dbReference>
<sequence>MARDISSIFTLLKVTSEVQENKLNAIQSATRAVEAKLTDIGAHLGNAESHIDFLEDANRVLEANPPATQSEVDILHQKVDDLENRTWWNNLSFVRFLEGCEGRDALAFLRDCIPQLLDIDFTGGLEIDRAHRSLARRKPDGQPPTAILARFVWFQDRERIAEAARKMER</sequence>
<dbReference type="EMBL" id="JAINUG010000047">
    <property type="protein sequence ID" value="KAJ8405706.1"/>
    <property type="molecule type" value="Genomic_DNA"/>
</dbReference>
<dbReference type="Gene3D" id="3.30.70.1820">
    <property type="entry name" value="L1 transposable element, RRM domain"/>
    <property type="match status" value="1"/>
</dbReference>
<evidence type="ECO:0000313" key="1">
    <source>
        <dbReference type="EMBL" id="KAJ8405706.1"/>
    </source>
</evidence>
<keyword evidence="2" id="KW-1185">Reference proteome</keyword>
<evidence type="ECO:0000313" key="2">
    <source>
        <dbReference type="Proteomes" id="UP001221898"/>
    </source>
</evidence>
<protein>
    <submittedName>
        <fullName evidence="1">Uncharacterized protein</fullName>
    </submittedName>
</protein>
<name>A0AAD7SN87_9TELE</name>
<gene>
    <name evidence="1" type="ORF">AAFF_G00316860</name>
</gene>
<dbReference type="AlphaFoldDB" id="A0AAD7SN87"/>
<organism evidence="1 2">
    <name type="scientific">Aldrovandia affinis</name>
    <dbReference type="NCBI Taxonomy" id="143900"/>
    <lineage>
        <taxon>Eukaryota</taxon>
        <taxon>Metazoa</taxon>
        <taxon>Chordata</taxon>
        <taxon>Craniata</taxon>
        <taxon>Vertebrata</taxon>
        <taxon>Euteleostomi</taxon>
        <taxon>Actinopterygii</taxon>
        <taxon>Neopterygii</taxon>
        <taxon>Teleostei</taxon>
        <taxon>Notacanthiformes</taxon>
        <taxon>Halosauridae</taxon>
        <taxon>Aldrovandia</taxon>
    </lineage>
</organism>
<dbReference type="InterPro" id="IPR004244">
    <property type="entry name" value="Transposase_22"/>
</dbReference>